<evidence type="ECO:0000313" key="9">
    <source>
        <dbReference type="EMBL" id="OLU46973.1"/>
    </source>
</evidence>
<dbReference type="GO" id="GO:0046655">
    <property type="term" value="P:folic acid metabolic process"/>
    <property type="evidence" value="ECO:0007669"/>
    <property type="project" value="TreeGrafter"/>
</dbReference>
<comment type="catalytic activity">
    <reaction evidence="7">
        <text>(6S)-5,6,7,8-tetrahydrofolate + NADP(+) = 7,8-dihydrofolate + NADPH + H(+)</text>
        <dbReference type="Rhea" id="RHEA:15009"/>
        <dbReference type="ChEBI" id="CHEBI:15378"/>
        <dbReference type="ChEBI" id="CHEBI:57451"/>
        <dbReference type="ChEBI" id="CHEBI:57453"/>
        <dbReference type="ChEBI" id="CHEBI:57783"/>
        <dbReference type="ChEBI" id="CHEBI:58349"/>
        <dbReference type="EC" id="1.5.1.3"/>
    </reaction>
</comment>
<dbReference type="PANTHER" id="PTHR48069:SF3">
    <property type="entry name" value="DIHYDROFOLATE REDUCTASE"/>
    <property type="match status" value="1"/>
</dbReference>
<keyword evidence="10" id="KW-1185">Reference proteome</keyword>
<gene>
    <name evidence="9" type="ORF">BO225_04115</name>
</gene>
<comment type="pathway">
    <text evidence="1 7">Cofactor biosynthesis; tetrahydrofolate biosynthesis; 5,6,7,8-tetrahydrofolate from 7,8-dihydrofolate: step 1/1.</text>
</comment>
<dbReference type="GO" id="GO:0050661">
    <property type="term" value="F:NADP binding"/>
    <property type="evidence" value="ECO:0007669"/>
    <property type="project" value="InterPro"/>
</dbReference>
<dbReference type="GeneID" id="78275134"/>
<proteinExistence type="inferred from homology"/>
<dbReference type="Pfam" id="PF00186">
    <property type="entry name" value="DHFR_1"/>
    <property type="match status" value="1"/>
</dbReference>
<evidence type="ECO:0000256" key="4">
    <source>
        <dbReference type="ARBA" id="ARBA00022563"/>
    </source>
</evidence>
<comment type="caution">
    <text evidence="9">The sequence shown here is derived from an EMBL/GenBank/DDBJ whole genome shotgun (WGS) entry which is preliminary data.</text>
</comment>
<reference evidence="9 10" key="1">
    <citation type="submission" date="2016-11" db="EMBL/GenBank/DDBJ databases">
        <title>Description of two novel members of the family Erysipelotrichaceae: Ileibacterium lipovorans gen. nov., sp. nov. and Dubosiella newyorkensis, gen. nov., sp. nov.</title>
        <authorList>
            <person name="Cox L.M."/>
            <person name="Sohn J."/>
            <person name="Tyrrell K.L."/>
            <person name="Citron D.M."/>
            <person name="Lawson P.A."/>
            <person name="Patel N.B."/>
            <person name="Iizumi T."/>
            <person name="Perez-Perez G.I."/>
            <person name="Goldstein E.J."/>
            <person name="Blaser M.J."/>
        </authorList>
    </citation>
    <scope>NUCLEOTIDE SEQUENCE [LARGE SCALE GENOMIC DNA]</scope>
    <source>
        <strain evidence="9 10">NYU-BL-A4</strain>
    </source>
</reference>
<dbReference type="PRINTS" id="PR00070">
    <property type="entry name" value="DHFR"/>
</dbReference>
<keyword evidence="5 7" id="KW-0521">NADP</keyword>
<evidence type="ECO:0000256" key="3">
    <source>
        <dbReference type="ARBA" id="ARBA00012856"/>
    </source>
</evidence>
<dbReference type="OrthoDB" id="9804315at2"/>
<dbReference type="PROSITE" id="PS51330">
    <property type="entry name" value="DHFR_2"/>
    <property type="match status" value="1"/>
</dbReference>
<evidence type="ECO:0000256" key="5">
    <source>
        <dbReference type="ARBA" id="ARBA00022857"/>
    </source>
</evidence>
<name>A0A1U7NNR5_9FIRM</name>
<evidence type="ECO:0000256" key="1">
    <source>
        <dbReference type="ARBA" id="ARBA00004903"/>
    </source>
</evidence>
<dbReference type="AlphaFoldDB" id="A0A1U7NNR5"/>
<dbReference type="GO" id="GO:0046452">
    <property type="term" value="P:dihydrofolate metabolic process"/>
    <property type="evidence" value="ECO:0007669"/>
    <property type="project" value="TreeGrafter"/>
</dbReference>
<evidence type="ECO:0000256" key="7">
    <source>
        <dbReference type="PIRNR" id="PIRNR000194"/>
    </source>
</evidence>
<evidence type="ECO:0000313" key="10">
    <source>
        <dbReference type="Proteomes" id="UP000186705"/>
    </source>
</evidence>
<dbReference type="GO" id="GO:0046654">
    <property type="term" value="P:tetrahydrofolate biosynthetic process"/>
    <property type="evidence" value="ECO:0007669"/>
    <property type="project" value="UniProtKB-UniPathway"/>
</dbReference>
<dbReference type="UniPathway" id="UPA00077">
    <property type="reaction ID" value="UER00158"/>
</dbReference>
<comment type="function">
    <text evidence="7">Key enzyme in folate metabolism. Catalyzes an essential reaction for de novo glycine and purine synthesis, and for DNA precursor synthesis.</text>
</comment>
<dbReference type="PANTHER" id="PTHR48069">
    <property type="entry name" value="DIHYDROFOLATE REDUCTASE"/>
    <property type="match status" value="1"/>
</dbReference>
<feature type="domain" description="DHFR" evidence="8">
    <location>
        <begin position="2"/>
        <end position="158"/>
    </location>
</feature>
<keyword evidence="4 7" id="KW-0554">One-carbon metabolism</keyword>
<accession>A0A1U7NNR5</accession>
<sequence length="161" mass="18525">MKLVEIAAIGKNRELGKENHMIWHLPKDLRFFKETTKGHPIVMGRKTFESLPGKLPGRHHIVLTSRLFDDPSVETFSSISAFLEAYQKREDTIFVIGGGEIYRQMLPYADQLILTEVEASCEEAEVYFPKFDPNDYESKALSEQIDEGYKTKHVLYTKKKG</sequence>
<dbReference type="InterPro" id="IPR012259">
    <property type="entry name" value="DHFR"/>
</dbReference>
<dbReference type="CDD" id="cd00209">
    <property type="entry name" value="DHFR"/>
    <property type="match status" value="1"/>
</dbReference>
<dbReference type="GO" id="GO:0004146">
    <property type="term" value="F:dihydrofolate reductase activity"/>
    <property type="evidence" value="ECO:0007669"/>
    <property type="project" value="UniProtKB-EC"/>
</dbReference>
<dbReference type="SUPFAM" id="SSF53597">
    <property type="entry name" value="Dihydrofolate reductase-like"/>
    <property type="match status" value="1"/>
</dbReference>
<dbReference type="Gene3D" id="3.40.430.10">
    <property type="entry name" value="Dihydrofolate Reductase, subunit A"/>
    <property type="match status" value="1"/>
</dbReference>
<organism evidence="9 10">
    <name type="scientific">Dubosiella newyorkensis</name>
    <dbReference type="NCBI Taxonomy" id="1862672"/>
    <lineage>
        <taxon>Bacteria</taxon>
        <taxon>Bacillati</taxon>
        <taxon>Bacillota</taxon>
        <taxon>Erysipelotrichia</taxon>
        <taxon>Erysipelotrichales</taxon>
        <taxon>Erysipelotrichaceae</taxon>
        <taxon>Dubosiella</taxon>
    </lineage>
</organism>
<keyword evidence="6 7" id="KW-0560">Oxidoreductase</keyword>
<evidence type="ECO:0000256" key="6">
    <source>
        <dbReference type="ARBA" id="ARBA00023002"/>
    </source>
</evidence>
<dbReference type="PIRSF" id="PIRSF000194">
    <property type="entry name" value="DHFR"/>
    <property type="match status" value="1"/>
</dbReference>
<dbReference type="EMBL" id="MPKA01000056">
    <property type="protein sequence ID" value="OLU46973.1"/>
    <property type="molecule type" value="Genomic_DNA"/>
</dbReference>
<dbReference type="STRING" id="1862672.BO225_04115"/>
<evidence type="ECO:0000259" key="8">
    <source>
        <dbReference type="PROSITE" id="PS51330"/>
    </source>
</evidence>
<dbReference type="GO" id="GO:0005829">
    <property type="term" value="C:cytosol"/>
    <property type="evidence" value="ECO:0007669"/>
    <property type="project" value="TreeGrafter"/>
</dbReference>
<dbReference type="InterPro" id="IPR001796">
    <property type="entry name" value="DHFR_dom"/>
</dbReference>
<dbReference type="RefSeq" id="WP_076341013.1">
    <property type="nucleotide sequence ID" value="NZ_CAPDDE010000027.1"/>
</dbReference>
<comment type="similarity">
    <text evidence="2 7">Belongs to the dihydrofolate reductase family.</text>
</comment>
<dbReference type="InterPro" id="IPR024072">
    <property type="entry name" value="DHFR-like_dom_sf"/>
</dbReference>
<dbReference type="GO" id="GO:0006730">
    <property type="term" value="P:one-carbon metabolic process"/>
    <property type="evidence" value="ECO:0007669"/>
    <property type="project" value="UniProtKB-KW"/>
</dbReference>
<protein>
    <recommendedName>
        <fullName evidence="3 7">Dihydrofolate reductase</fullName>
        <ecNumber evidence="3 7">1.5.1.3</ecNumber>
    </recommendedName>
</protein>
<dbReference type="EC" id="1.5.1.3" evidence="3 7"/>
<evidence type="ECO:0000256" key="2">
    <source>
        <dbReference type="ARBA" id="ARBA00009539"/>
    </source>
</evidence>
<dbReference type="Proteomes" id="UP000186705">
    <property type="component" value="Unassembled WGS sequence"/>
</dbReference>